<dbReference type="SUPFAM" id="SSF56601">
    <property type="entry name" value="beta-lactamase/transpeptidase-like"/>
    <property type="match status" value="1"/>
</dbReference>
<keyword evidence="6" id="KW-0328">Glycosyltransferase</keyword>
<evidence type="ECO:0000256" key="6">
    <source>
        <dbReference type="ARBA" id="ARBA00022676"/>
    </source>
</evidence>
<dbReference type="GO" id="GO:0008658">
    <property type="term" value="F:penicillin binding"/>
    <property type="evidence" value="ECO:0007669"/>
    <property type="project" value="InterPro"/>
</dbReference>
<feature type="region of interest" description="Disordered" evidence="15">
    <location>
        <begin position="568"/>
        <end position="589"/>
    </location>
</feature>
<keyword evidence="11" id="KW-0511">Multifunctional enzyme</keyword>
<evidence type="ECO:0000256" key="4">
    <source>
        <dbReference type="ARBA" id="ARBA00022645"/>
    </source>
</evidence>
<dbReference type="InterPro" id="IPR012338">
    <property type="entry name" value="Beta-lactam/transpept-like"/>
</dbReference>
<comment type="pathway">
    <text evidence="1">Cell wall biogenesis; peptidoglycan biosynthesis.</text>
</comment>
<evidence type="ECO:0000313" key="19">
    <source>
        <dbReference type="Proteomes" id="UP000052023"/>
    </source>
</evidence>
<evidence type="ECO:0000256" key="8">
    <source>
        <dbReference type="ARBA" id="ARBA00022801"/>
    </source>
</evidence>
<comment type="similarity">
    <text evidence="3">In the N-terminal section; belongs to the glycosyltransferase 51 family.</text>
</comment>
<dbReference type="FunFam" id="1.10.3810.10:FF:000001">
    <property type="entry name" value="Penicillin-binding protein 1A"/>
    <property type="match status" value="1"/>
</dbReference>
<accession>A0A0R3MHC4</accession>
<keyword evidence="9" id="KW-0133">Cell shape</keyword>
<evidence type="ECO:0000256" key="5">
    <source>
        <dbReference type="ARBA" id="ARBA00022670"/>
    </source>
</evidence>
<comment type="catalytic activity">
    <reaction evidence="13">
        <text>Preferential cleavage: (Ac)2-L-Lys-D-Ala-|-D-Ala. Also transpeptidation of peptidyl-alanyl moieties that are N-acyl substituents of D-alanine.</text>
        <dbReference type="EC" id="3.4.16.4"/>
    </reaction>
</comment>
<comment type="caution">
    <text evidence="18">The sequence shown here is derived from an EMBL/GenBank/DDBJ whole genome shotgun (WGS) entry which is preliminary data.</text>
</comment>
<dbReference type="InterPro" id="IPR001460">
    <property type="entry name" value="PCN-bd_Tpept"/>
</dbReference>
<feature type="domain" description="Glycosyl transferase family 51" evidence="17">
    <location>
        <begin position="49"/>
        <end position="214"/>
    </location>
</feature>
<dbReference type="EMBL" id="LLYA01000185">
    <property type="protein sequence ID" value="KRR19457.1"/>
    <property type="molecule type" value="Genomic_DNA"/>
</dbReference>
<dbReference type="GO" id="GO:0071555">
    <property type="term" value="P:cell wall organization"/>
    <property type="evidence" value="ECO:0007669"/>
    <property type="project" value="UniProtKB-KW"/>
</dbReference>
<dbReference type="InterPro" id="IPR001264">
    <property type="entry name" value="Glyco_trans_51"/>
</dbReference>
<evidence type="ECO:0000259" key="17">
    <source>
        <dbReference type="Pfam" id="PF00912"/>
    </source>
</evidence>
<keyword evidence="19" id="KW-1185">Reference proteome</keyword>
<evidence type="ECO:0000256" key="12">
    <source>
        <dbReference type="ARBA" id="ARBA00023316"/>
    </source>
</evidence>
<proteinExistence type="inferred from homology"/>
<dbReference type="InterPro" id="IPR036950">
    <property type="entry name" value="PBP_transglycosylase"/>
</dbReference>
<dbReference type="Pfam" id="PF00905">
    <property type="entry name" value="Transpeptidase"/>
    <property type="match status" value="1"/>
</dbReference>
<keyword evidence="8" id="KW-0378">Hydrolase</keyword>
<reference evidence="18 19" key="1">
    <citation type="submission" date="2014-03" db="EMBL/GenBank/DDBJ databases">
        <title>Bradyrhizobium valentinum sp. nov., isolated from effective nodules of Lupinus mariae-josephae, a lupine endemic of basic-lime soils in Eastern Spain.</title>
        <authorList>
            <person name="Duran D."/>
            <person name="Rey L."/>
            <person name="Navarro A."/>
            <person name="Busquets A."/>
            <person name="Imperial J."/>
            <person name="Ruiz-Argueso T."/>
        </authorList>
    </citation>
    <scope>NUCLEOTIDE SEQUENCE [LARGE SCALE GENOMIC DNA]</scope>
    <source>
        <strain evidence="18 19">Ro19</strain>
    </source>
</reference>
<dbReference type="GO" id="GO:0006508">
    <property type="term" value="P:proteolysis"/>
    <property type="evidence" value="ECO:0007669"/>
    <property type="project" value="UniProtKB-KW"/>
</dbReference>
<gene>
    <name evidence="18" type="ORF">CQ13_33640</name>
</gene>
<evidence type="ECO:0000313" key="18">
    <source>
        <dbReference type="EMBL" id="KRR19457.1"/>
    </source>
</evidence>
<evidence type="ECO:0000259" key="16">
    <source>
        <dbReference type="Pfam" id="PF00905"/>
    </source>
</evidence>
<keyword evidence="5" id="KW-0645">Protease</keyword>
<dbReference type="Gene3D" id="3.40.710.10">
    <property type="entry name" value="DD-peptidase/beta-lactamase superfamily"/>
    <property type="match status" value="1"/>
</dbReference>
<evidence type="ECO:0000256" key="11">
    <source>
        <dbReference type="ARBA" id="ARBA00023268"/>
    </source>
</evidence>
<dbReference type="UniPathway" id="UPA00219"/>
<evidence type="ECO:0000256" key="10">
    <source>
        <dbReference type="ARBA" id="ARBA00022984"/>
    </source>
</evidence>
<evidence type="ECO:0000256" key="7">
    <source>
        <dbReference type="ARBA" id="ARBA00022679"/>
    </source>
</evidence>
<keyword evidence="4" id="KW-0121">Carboxypeptidase</keyword>
<dbReference type="GO" id="GO:0009252">
    <property type="term" value="P:peptidoglycan biosynthetic process"/>
    <property type="evidence" value="ECO:0007669"/>
    <property type="project" value="UniProtKB-UniPathway"/>
</dbReference>
<dbReference type="Pfam" id="PF00912">
    <property type="entry name" value="Transgly"/>
    <property type="match status" value="1"/>
</dbReference>
<dbReference type="GO" id="GO:0030288">
    <property type="term" value="C:outer membrane-bounded periplasmic space"/>
    <property type="evidence" value="ECO:0007669"/>
    <property type="project" value="TreeGrafter"/>
</dbReference>
<evidence type="ECO:0000256" key="15">
    <source>
        <dbReference type="SAM" id="MobiDB-lite"/>
    </source>
</evidence>
<sequence>MSLVLVTLLAAAAWSLRGVHIPDTAEVTSRRVIELQSADGQDLWRTGHLKLSPVDAKEMPADVINAVLSIEDRHFYQHGAIDALSVLRALREDIEAGKIVAGGSTITQQLAKTLFLSPERTYRRKIQEAAIAASMEHHLTKDQILTSYLNNVYFGSGATGLPAAAKLYFGKKLADLDLPETAMLAGMINAPAADDPLHDLDAARRRAAIVLDAMVENGKLTGQAALVAKLHPATPRSPEVSPPSAGWFVDWIYSKAAAVTPPFGGPVQIRTTLDLRLQQLADKVVKSALAKYGKGKHVGQAALVAMRSDGAVVAMVGGRDYSQSQYNRAVQAERQPGSAFKLFDYYAALRQGFTPNDEILDAPVDIHGWRPENYGRRHYGEITLAEAFADSLNDAAVRLSQEVGIDQVIAAARDLGLRAPLQNNPSLALGTSEVTLLDLTSAYASVRAGETPIHPWGISSLKTPNDRDYVPVASSGDPRHSLAKYQDELIGLLQGVVERGTGRAAALGGFAAGKTGTSQDYRDAWFIGFDDSLIVGVWVGNDDHSPMKGVVGGSLPAKIWKDFMQQASTPTTAEVAPTPPRAPTYPQEPSILADQGSPALPAEGQGAQCNIPVCEEFYHSFRASDCTYQPYGPRPRQYCAR</sequence>
<keyword evidence="7" id="KW-0808">Transferase</keyword>
<protein>
    <submittedName>
        <fullName evidence="18">Uncharacterized protein</fullName>
    </submittedName>
</protein>
<dbReference type="InterPro" id="IPR023346">
    <property type="entry name" value="Lysozyme-like_dom_sf"/>
</dbReference>
<dbReference type="GO" id="GO:0008360">
    <property type="term" value="P:regulation of cell shape"/>
    <property type="evidence" value="ECO:0007669"/>
    <property type="project" value="UniProtKB-KW"/>
</dbReference>
<dbReference type="Proteomes" id="UP000052023">
    <property type="component" value="Unassembled WGS sequence"/>
</dbReference>
<dbReference type="PANTHER" id="PTHR32282">
    <property type="entry name" value="BINDING PROTEIN TRANSPEPTIDASE, PUTATIVE-RELATED"/>
    <property type="match status" value="1"/>
</dbReference>
<dbReference type="Gene3D" id="1.10.3810.10">
    <property type="entry name" value="Biosynthetic peptidoglycan transglycosylase-like"/>
    <property type="match status" value="1"/>
</dbReference>
<name>A0A0R3MHC4_9BRAD</name>
<comment type="similarity">
    <text evidence="2">In the C-terminal section; belongs to the transpeptidase family.</text>
</comment>
<dbReference type="AlphaFoldDB" id="A0A0R3MHC4"/>
<evidence type="ECO:0000256" key="1">
    <source>
        <dbReference type="ARBA" id="ARBA00004752"/>
    </source>
</evidence>
<keyword evidence="12" id="KW-0961">Cell wall biogenesis/degradation</keyword>
<dbReference type="NCBIfam" id="TIGR02074">
    <property type="entry name" value="PBP_1a_fam"/>
    <property type="match status" value="1"/>
</dbReference>
<comment type="catalytic activity">
    <reaction evidence="14">
        <text>[GlcNAc-(1-&gt;4)-Mur2Ac(oyl-L-Ala-gamma-D-Glu-L-Lys-D-Ala-D-Ala)](n)-di-trans,octa-cis-undecaprenyl diphosphate + beta-D-GlcNAc-(1-&gt;4)-Mur2Ac(oyl-L-Ala-gamma-D-Glu-L-Lys-D-Ala-D-Ala)-di-trans,octa-cis-undecaprenyl diphosphate = [GlcNAc-(1-&gt;4)-Mur2Ac(oyl-L-Ala-gamma-D-Glu-L-Lys-D-Ala-D-Ala)](n+1)-di-trans,octa-cis-undecaprenyl diphosphate + di-trans,octa-cis-undecaprenyl diphosphate + H(+)</text>
        <dbReference type="Rhea" id="RHEA:23708"/>
        <dbReference type="Rhea" id="RHEA-COMP:9602"/>
        <dbReference type="Rhea" id="RHEA-COMP:9603"/>
        <dbReference type="ChEBI" id="CHEBI:15378"/>
        <dbReference type="ChEBI" id="CHEBI:58405"/>
        <dbReference type="ChEBI" id="CHEBI:60033"/>
        <dbReference type="ChEBI" id="CHEBI:78435"/>
        <dbReference type="EC" id="2.4.99.28"/>
    </reaction>
</comment>
<dbReference type="SUPFAM" id="SSF53955">
    <property type="entry name" value="Lysozyme-like"/>
    <property type="match status" value="1"/>
</dbReference>
<evidence type="ECO:0000256" key="9">
    <source>
        <dbReference type="ARBA" id="ARBA00022960"/>
    </source>
</evidence>
<evidence type="ECO:0000256" key="3">
    <source>
        <dbReference type="ARBA" id="ARBA00007739"/>
    </source>
</evidence>
<dbReference type="GO" id="GO:0009002">
    <property type="term" value="F:serine-type D-Ala-D-Ala carboxypeptidase activity"/>
    <property type="evidence" value="ECO:0007669"/>
    <property type="project" value="UniProtKB-EC"/>
</dbReference>
<evidence type="ECO:0000256" key="14">
    <source>
        <dbReference type="ARBA" id="ARBA00049902"/>
    </source>
</evidence>
<evidence type="ECO:0000256" key="2">
    <source>
        <dbReference type="ARBA" id="ARBA00007090"/>
    </source>
</evidence>
<evidence type="ECO:0000256" key="13">
    <source>
        <dbReference type="ARBA" id="ARBA00034000"/>
    </source>
</evidence>
<dbReference type="GO" id="GO:0008955">
    <property type="term" value="F:peptidoglycan glycosyltransferase activity"/>
    <property type="evidence" value="ECO:0007669"/>
    <property type="project" value="UniProtKB-EC"/>
</dbReference>
<dbReference type="InterPro" id="IPR050396">
    <property type="entry name" value="Glycosyltr_51/Transpeptidase"/>
</dbReference>
<organism evidence="18 19">
    <name type="scientific">Bradyrhizobium retamae</name>
    <dbReference type="NCBI Taxonomy" id="1300035"/>
    <lineage>
        <taxon>Bacteria</taxon>
        <taxon>Pseudomonadati</taxon>
        <taxon>Pseudomonadota</taxon>
        <taxon>Alphaproteobacteria</taxon>
        <taxon>Hyphomicrobiales</taxon>
        <taxon>Nitrobacteraceae</taxon>
        <taxon>Bradyrhizobium</taxon>
    </lineage>
</organism>
<feature type="domain" description="Penicillin-binding protein transpeptidase" evidence="16">
    <location>
        <begin position="302"/>
        <end position="531"/>
    </location>
</feature>
<dbReference type="PANTHER" id="PTHR32282:SF33">
    <property type="entry name" value="PEPTIDOGLYCAN GLYCOSYLTRANSFERASE"/>
    <property type="match status" value="1"/>
</dbReference>
<keyword evidence="10" id="KW-0573">Peptidoglycan synthesis</keyword>